<dbReference type="InterPro" id="IPR036951">
    <property type="entry name" value="ArAA_hydroxylase_sf"/>
</dbReference>
<evidence type="ECO:0000259" key="7">
    <source>
        <dbReference type="PROSITE" id="PS51410"/>
    </source>
</evidence>
<sequence length="211" mass="24186">MEPLDLPGNPALSVPSASREMERATLCLTFALPDGKRTGIAPAAQAFQLSEAKIHHLETRPVRMGRKATDDLEVFVRCEVLNCKVSSLVDSLKRVAENVKANREEKAPWFPTKIRDLDQCHHLITKYDPSSDHHHPGYSDPEYRKRRAFIADLAFNFRQGDPLPRVEYTVHETATWKEIYQKLSSLYPTYACKQYLEAFDQLEKYCGYQAD</sequence>
<dbReference type="Gene3D" id="3.30.70.260">
    <property type="match status" value="1"/>
</dbReference>
<evidence type="ECO:0000256" key="4">
    <source>
        <dbReference type="ARBA" id="ARBA00023002"/>
    </source>
</evidence>
<evidence type="ECO:0000256" key="3">
    <source>
        <dbReference type="ARBA" id="ARBA00022723"/>
    </source>
</evidence>
<name>A0ABQ7SI36_PHRPL</name>
<dbReference type="Gene3D" id="1.10.800.10">
    <property type="entry name" value="Aromatic amino acid hydroxylase"/>
    <property type="match status" value="1"/>
</dbReference>
<dbReference type="Pfam" id="PF21417">
    <property type="entry name" value="TH_ACT"/>
    <property type="match status" value="1"/>
</dbReference>
<protein>
    <recommendedName>
        <fullName evidence="7">Biopterin-dependent aromatic amino acid hydroxylase family profile domain-containing protein</fullName>
    </recommendedName>
</protein>
<reference evidence="8 9" key="1">
    <citation type="journal article" date="2022" name="Gigascience">
        <title>A chromosome-level genome assembly and annotation of the desert horned lizard, Phrynosoma platyrhinos, provides insight into chromosomal rearrangements among reptiles.</title>
        <authorList>
            <person name="Koochekian N."/>
            <person name="Ascanio A."/>
            <person name="Farleigh K."/>
            <person name="Card D.C."/>
            <person name="Schield D.R."/>
            <person name="Castoe T.A."/>
            <person name="Jezkova T."/>
        </authorList>
    </citation>
    <scope>NUCLEOTIDE SEQUENCE [LARGE SCALE GENOMIC DNA]</scope>
    <source>
        <strain evidence="8">NK-2021</strain>
    </source>
</reference>
<dbReference type="EMBL" id="JAIPUX010005290">
    <property type="protein sequence ID" value="KAH0616986.1"/>
    <property type="molecule type" value="Genomic_DNA"/>
</dbReference>
<organism evidence="8 9">
    <name type="scientific">Phrynosoma platyrhinos</name>
    <name type="common">Desert horned lizard</name>
    <dbReference type="NCBI Taxonomy" id="52577"/>
    <lineage>
        <taxon>Eukaryota</taxon>
        <taxon>Metazoa</taxon>
        <taxon>Chordata</taxon>
        <taxon>Craniata</taxon>
        <taxon>Vertebrata</taxon>
        <taxon>Euteleostomi</taxon>
        <taxon>Lepidosauria</taxon>
        <taxon>Squamata</taxon>
        <taxon>Bifurcata</taxon>
        <taxon>Unidentata</taxon>
        <taxon>Episquamata</taxon>
        <taxon>Toxicofera</taxon>
        <taxon>Iguania</taxon>
        <taxon>Phrynosomatidae</taxon>
        <taxon>Phrynosomatinae</taxon>
        <taxon>Phrynosoma</taxon>
    </lineage>
</organism>
<evidence type="ECO:0000256" key="1">
    <source>
        <dbReference type="ARBA" id="ARBA00001954"/>
    </source>
</evidence>
<keyword evidence="5" id="KW-0408">Iron</keyword>
<accession>A0ABQ7SI36</accession>
<dbReference type="PANTHER" id="PTHR11473:SF19">
    <property type="entry name" value="BIOPTERIN-DEPENDENT AROMATIC AMINO ACID HYDROXYLASE FAMILY PROFILE DOMAIN-CONTAINING PROTEIN"/>
    <property type="match status" value="1"/>
</dbReference>
<feature type="domain" description="Biopterin-dependent aromatic amino acid hydroxylase family profile" evidence="7">
    <location>
        <begin position="95"/>
        <end position="211"/>
    </location>
</feature>
<dbReference type="InterPro" id="IPR049321">
    <property type="entry name" value="TH_ACT"/>
</dbReference>
<dbReference type="PANTHER" id="PTHR11473">
    <property type="entry name" value="AROMATIC AMINO ACID HYDROXYLASE"/>
    <property type="match status" value="1"/>
</dbReference>
<proteinExistence type="inferred from homology"/>
<dbReference type="PROSITE" id="PS51410">
    <property type="entry name" value="BH4_AAA_HYDROXYL_2"/>
    <property type="match status" value="1"/>
</dbReference>
<evidence type="ECO:0000313" key="9">
    <source>
        <dbReference type="Proteomes" id="UP000826234"/>
    </source>
</evidence>
<dbReference type="InterPro" id="IPR036329">
    <property type="entry name" value="Aro-AA_hydroxylase_C_sf"/>
</dbReference>
<comment type="similarity">
    <text evidence="2">Belongs to the biopterin-dependent aromatic amino acid hydroxylase family.</text>
</comment>
<keyword evidence="6" id="KW-0503">Monooxygenase</keyword>
<dbReference type="InterPro" id="IPR019774">
    <property type="entry name" value="Aromatic-AA_hydroxylase_C"/>
</dbReference>
<evidence type="ECO:0000256" key="6">
    <source>
        <dbReference type="ARBA" id="ARBA00023033"/>
    </source>
</evidence>
<evidence type="ECO:0000256" key="5">
    <source>
        <dbReference type="ARBA" id="ARBA00023004"/>
    </source>
</evidence>
<keyword evidence="9" id="KW-1185">Reference proteome</keyword>
<gene>
    <name evidence="8" type="ORF">JD844_028525</name>
</gene>
<comment type="caution">
    <text evidence="8">The sequence shown here is derived from an EMBL/GenBank/DDBJ whole genome shotgun (WGS) entry which is preliminary data.</text>
</comment>
<dbReference type="InterPro" id="IPR001273">
    <property type="entry name" value="ArAA_hydroxylase"/>
</dbReference>
<dbReference type="Proteomes" id="UP000826234">
    <property type="component" value="Unassembled WGS sequence"/>
</dbReference>
<dbReference type="SUPFAM" id="SSF56534">
    <property type="entry name" value="Aromatic aminoacid monoxygenases, catalytic and oligomerization domains"/>
    <property type="match status" value="1"/>
</dbReference>
<comment type="cofactor">
    <cofactor evidence="1">
        <name>Fe(2+)</name>
        <dbReference type="ChEBI" id="CHEBI:29033"/>
    </cofactor>
</comment>
<keyword evidence="3" id="KW-0479">Metal-binding</keyword>
<evidence type="ECO:0000256" key="2">
    <source>
        <dbReference type="ARBA" id="ARBA00009712"/>
    </source>
</evidence>
<evidence type="ECO:0000313" key="8">
    <source>
        <dbReference type="EMBL" id="KAH0616986.1"/>
    </source>
</evidence>
<dbReference type="Pfam" id="PF00351">
    <property type="entry name" value="Biopterin_H"/>
    <property type="match status" value="1"/>
</dbReference>
<keyword evidence="4" id="KW-0560">Oxidoreductase</keyword>